<dbReference type="EMBL" id="JSFK01000045">
    <property type="protein sequence ID" value="KHA70127.1"/>
    <property type="molecule type" value="Genomic_DNA"/>
</dbReference>
<dbReference type="NCBIfam" id="NF008434">
    <property type="entry name" value="PRK11274.1"/>
    <property type="match status" value="1"/>
</dbReference>
<dbReference type="PIRSF" id="PIRSF000139">
    <property type="entry name" value="Glc_ox_4Fe-4S"/>
    <property type="match status" value="1"/>
</dbReference>
<dbReference type="GO" id="GO:0019154">
    <property type="term" value="F:glycolate dehydrogenase activity"/>
    <property type="evidence" value="ECO:0007669"/>
    <property type="project" value="UniProtKB-EC"/>
</dbReference>
<comment type="caution">
    <text evidence="8">The sequence shown here is derived from an EMBL/GenBank/DDBJ whole genome shotgun (WGS) entry which is preliminary data.</text>
</comment>
<dbReference type="PANTHER" id="PTHR32479:SF17">
    <property type="entry name" value="GLYCOLATE OXIDASE IRON-SULFUR SUBUNIT"/>
    <property type="match status" value="1"/>
</dbReference>
<dbReference type="InterPro" id="IPR004017">
    <property type="entry name" value="Cys_rich_dom"/>
</dbReference>
<proteinExistence type="predicted"/>
<dbReference type="PATRIC" id="fig|587753.9.peg.4796"/>
<dbReference type="FunFam" id="1.10.1060.10:FF:000012">
    <property type="entry name" value="Glycolate oxidase iron-sulfur subunit"/>
    <property type="match status" value="1"/>
</dbReference>
<feature type="domain" description="4Fe-4S ferredoxin-type" evidence="7">
    <location>
        <begin position="66"/>
        <end position="89"/>
    </location>
</feature>
<dbReference type="GO" id="GO:0051539">
    <property type="term" value="F:4 iron, 4 sulfur cluster binding"/>
    <property type="evidence" value="ECO:0007669"/>
    <property type="project" value="UniProtKB-UniRule"/>
</dbReference>
<evidence type="ECO:0000259" key="7">
    <source>
        <dbReference type="PROSITE" id="PS51379"/>
    </source>
</evidence>
<organism evidence="8 9">
    <name type="scientific">Pseudomonas chlororaphis</name>
    <dbReference type="NCBI Taxonomy" id="587753"/>
    <lineage>
        <taxon>Bacteria</taxon>
        <taxon>Pseudomonadati</taxon>
        <taxon>Pseudomonadota</taxon>
        <taxon>Gammaproteobacteria</taxon>
        <taxon>Pseudomonadales</taxon>
        <taxon>Pseudomonadaceae</taxon>
        <taxon>Pseudomonas</taxon>
    </lineage>
</organism>
<dbReference type="Proteomes" id="UP000030564">
    <property type="component" value="Unassembled WGS sequence"/>
</dbReference>
<comment type="cofactor">
    <cofactor evidence="6">
        <name>[4Fe-4S] cluster</name>
        <dbReference type="ChEBI" id="CHEBI:49883"/>
    </cofactor>
    <text evidence="6">Binds 2 [4Fe-4S] clusters.</text>
</comment>
<comment type="catalytic activity">
    <reaction evidence="6">
        <text>glycolate + A = glyoxylate + AH2</text>
        <dbReference type="Rhea" id="RHEA:21264"/>
        <dbReference type="ChEBI" id="CHEBI:13193"/>
        <dbReference type="ChEBI" id="CHEBI:17499"/>
        <dbReference type="ChEBI" id="CHEBI:29805"/>
        <dbReference type="ChEBI" id="CHEBI:36655"/>
        <dbReference type="EC" id="1.1.99.14"/>
    </reaction>
</comment>
<keyword evidence="6" id="KW-0813">Transport</keyword>
<dbReference type="Gene3D" id="1.10.1060.10">
    <property type="entry name" value="Alpha-helical ferredoxin"/>
    <property type="match status" value="1"/>
</dbReference>
<dbReference type="EC" id="1.1.99.14" evidence="6"/>
<evidence type="ECO:0000313" key="8">
    <source>
        <dbReference type="EMBL" id="KHA70127.1"/>
    </source>
</evidence>
<keyword evidence="6" id="KW-0249">Electron transport</keyword>
<dbReference type="PROSITE" id="PS51379">
    <property type="entry name" value="4FE4S_FER_2"/>
    <property type="match status" value="1"/>
</dbReference>
<keyword evidence="3" id="KW-0677">Repeat</keyword>
<accession>A0A0A6D5X6</accession>
<dbReference type="InterPro" id="IPR012257">
    <property type="entry name" value="Glc_ox_4Fe-4S"/>
</dbReference>
<dbReference type="InterPro" id="IPR017900">
    <property type="entry name" value="4Fe4S_Fe_S_CS"/>
</dbReference>
<reference evidence="8 9" key="1">
    <citation type="submission" date="2014-10" db="EMBL/GenBank/DDBJ databases">
        <title>Draft genome sequence of Pseudomonas chlororaphis EA105.</title>
        <authorList>
            <person name="McCully L.M."/>
            <person name="Bitzer A.S."/>
            <person name="Spence C."/>
            <person name="Bais H."/>
            <person name="Silby M.W."/>
        </authorList>
    </citation>
    <scope>NUCLEOTIDE SEQUENCE [LARGE SCALE GENOMIC DNA]</scope>
    <source>
        <strain evidence="8 9">EA105</strain>
    </source>
</reference>
<dbReference type="AlphaFoldDB" id="A0A0A6D5X6"/>
<evidence type="ECO:0000256" key="3">
    <source>
        <dbReference type="ARBA" id="ARBA00022737"/>
    </source>
</evidence>
<dbReference type="OrthoDB" id="9765258at2"/>
<evidence type="ECO:0000256" key="2">
    <source>
        <dbReference type="ARBA" id="ARBA00022723"/>
    </source>
</evidence>
<dbReference type="PANTHER" id="PTHR32479">
    <property type="entry name" value="GLYCOLATE OXIDASE IRON-SULFUR SUBUNIT"/>
    <property type="match status" value="1"/>
</dbReference>
<protein>
    <recommendedName>
        <fullName evidence="6">Glycolate oxidase iron-sulfur subunit</fullName>
        <ecNumber evidence="6">1.1.99.14</ecNumber>
    </recommendedName>
</protein>
<dbReference type="InterPro" id="IPR017896">
    <property type="entry name" value="4Fe4S_Fe-S-bd"/>
</dbReference>
<comment type="function">
    <text evidence="6">Component of a complex that catalyzes the oxidation of glycolate to glyoxylate.</text>
</comment>
<dbReference type="GO" id="GO:0046872">
    <property type="term" value="F:metal ion binding"/>
    <property type="evidence" value="ECO:0007669"/>
    <property type="project" value="UniProtKB-UniRule"/>
</dbReference>
<keyword evidence="5 6" id="KW-0411">Iron-sulfur</keyword>
<evidence type="ECO:0000256" key="6">
    <source>
        <dbReference type="PIRNR" id="PIRNR000139"/>
    </source>
</evidence>
<dbReference type="PROSITE" id="PS00198">
    <property type="entry name" value="4FE4S_FER_1"/>
    <property type="match status" value="1"/>
</dbReference>
<keyword evidence="2 6" id="KW-0479">Metal-binding</keyword>
<keyword evidence="1 6" id="KW-0004">4Fe-4S</keyword>
<comment type="catalytic activity">
    <reaction evidence="6">
        <text>(R)-lactate + A = pyruvate + AH2</text>
        <dbReference type="Rhea" id="RHEA:15089"/>
        <dbReference type="ChEBI" id="CHEBI:13193"/>
        <dbReference type="ChEBI" id="CHEBI:15361"/>
        <dbReference type="ChEBI" id="CHEBI:16004"/>
        <dbReference type="ChEBI" id="CHEBI:17499"/>
    </reaction>
</comment>
<evidence type="ECO:0000256" key="1">
    <source>
        <dbReference type="ARBA" id="ARBA00022485"/>
    </source>
</evidence>
<gene>
    <name evidence="8" type="primary">glcF</name>
    <name evidence="8" type="ORF">NZ35_27185</name>
</gene>
<dbReference type="Pfam" id="PF02754">
    <property type="entry name" value="CCG"/>
    <property type="match status" value="2"/>
</dbReference>
<dbReference type="SUPFAM" id="SSF46548">
    <property type="entry name" value="alpha-helical ferredoxin"/>
    <property type="match status" value="1"/>
</dbReference>
<dbReference type="Pfam" id="PF13183">
    <property type="entry name" value="Fer4_8"/>
    <property type="match status" value="1"/>
</dbReference>
<name>A0A0A6D5X6_9PSED</name>
<evidence type="ECO:0000256" key="4">
    <source>
        <dbReference type="ARBA" id="ARBA00023004"/>
    </source>
</evidence>
<evidence type="ECO:0000313" key="9">
    <source>
        <dbReference type="Proteomes" id="UP000030564"/>
    </source>
</evidence>
<sequence length="406" mass="44126">MQTTLSEQSRQLPRAAEAEKILRTCVHCGFCNATCPTYQLLGDELDGPRGRIYLIKQVLEGAPATAQTQLHLDRCLSCRNCETTCPSGVDYHNLLDIGRAVVDQAVPRPAAQRLLREGLRALAPNPGLFKGLLRVGTTFRPLLPRMLESKLPQHLSFSGLRPAPCHARRVLLLEGCVQPGLSPNTNDATARVLDRLGISVTPVAEAGCCGALDYHLDAQAKGLDRARQNIDAWWPHLQNGAEAIVQTASGCGAFIKDYGHLLEEDALYAAKAREISERTLDLVQILDREPLEKVCAASERRIAVHCPCTLQHALKLGGAVEAVLTRLGFNLTAVPDGHLCCGSAGTYSLTQPVLARQLRDNRLNALESGRPELIVTSNVGCQSHLASAGRTRVMHWIELVDQSLAE</sequence>
<keyword evidence="4 6" id="KW-0408">Iron</keyword>
<evidence type="ECO:0000256" key="5">
    <source>
        <dbReference type="ARBA" id="ARBA00023014"/>
    </source>
</evidence>
<dbReference type="InterPro" id="IPR009051">
    <property type="entry name" value="Helical_ferredxn"/>
</dbReference>